<reference evidence="3 4" key="1">
    <citation type="submission" date="2019-03" db="EMBL/GenBank/DDBJ databases">
        <title>Genomic Encyclopedia of Type Strains, Phase IV (KMG-IV): sequencing the most valuable type-strain genomes for metagenomic binning, comparative biology and taxonomic classification.</title>
        <authorList>
            <person name="Goeker M."/>
        </authorList>
    </citation>
    <scope>NUCLEOTIDE SEQUENCE [LARGE SCALE GENOMIC DNA]</scope>
    <source>
        <strain evidence="3 4">DSM 29487</strain>
    </source>
</reference>
<dbReference type="EMBL" id="SMCQ01000008">
    <property type="protein sequence ID" value="TCV99571.1"/>
    <property type="molecule type" value="Genomic_DNA"/>
</dbReference>
<evidence type="ECO:0000313" key="3">
    <source>
        <dbReference type="EMBL" id="TCV99571.1"/>
    </source>
</evidence>
<proteinExistence type="predicted"/>
<evidence type="ECO:0000256" key="2">
    <source>
        <dbReference type="SAM" id="Phobius"/>
    </source>
</evidence>
<keyword evidence="2" id="KW-1133">Transmembrane helix</keyword>
<keyword evidence="4" id="KW-1185">Reference proteome</keyword>
<dbReference type="AlphaFoldDB" id="A0A4R3Z552"/>
<evidence type="ECO:0000313" key="4">
    <source>
        <dbReference type="Proteomes" id="UP000295515"/>
    </source>
</evidence>
<feature type="transmembrane region" description="Helical" evidence="2">
    <location>
        <begin position="36"/>
        <end position="54"/>
    </location>
</feature>
<dbReference type="Proteomes" id="UP000295515">
    <property type="component" value="Unassembled WGS sequence"/>
</dbReference>
<evidence type="ECO:0000256" key="1">
    <source>
        <dbReference type="SAM" id="MobiDB-lite"/>
    </source>
</evidence>
<dbReference type="GeneID" id="98915208"/>
<comment type="caution">
    <text evidence="3">The sequence shown here is derived from an EMBL/GenBank/DDBJ whole genome shotgun (WGS) entry which is preliminary data.</text>
</comment>
<keyword evidence="2" id="KW-0812">Transmembrane</keyword>
<feature type="transmembrane region" description="Helical" evidence="2">
    <location>
        <begin position="12"/>
        <end position="30"/>
    </location>
</feature>
<protein>
    <recommendedName>
        <fullName evidence="5">PH (Pleckstrin Homology) domain-containing protein</fullName>
    </recommendedName>
</protein>
<organism evidence="3 4">
    <name type="scientific">Longibaculum muris</name>
    <dbReference type="NCBI Taxonomy" id="1796628"/>
    <lineage>
        <taxon>Bacteria</taxon>
        <taxon>Bacillati</taxon>
        <taxon>Bacillota</taxon>
        <taxon>Erysipelotrichia</taxon>
        <taxon>Erysipelotrichales</taxon>
        <taxon>Coprobacillaceae</taxon>
        <taxon>Longibaculum</taxon>
    </lineage>
</organism>
<feature type="region of interest" description="Disordered" evidence="1">
    <location>
        <begin position="149"/>
        <end position="175"/>
    </location>
</feature>
<name>A0A4R3Z552_9FIRM</name>
<evidence type="ECO:0008006" key="5">
    <source>
        <dbReference type="Google" id="ProtNLM"/>
    </source>
</evidence>
<sequence>MEIKEFKVRMNTATLIFLIAYALYTLFTIFTQDTSTIITIIVFGVICYAFFLGCRPYKYSIEKRTLTIHYRLWKNSHVDLMECETICDPVPRMADLVTRPHAIEIYTNTKKRYCCFPVGRVEFVDAVVKANKRIHCTVKEYTDVHRKLEKKARKEKRKAEKREAKEKMQKESEND</sequence>
<gene>
    <name evidence="3" type="ORF">EDD60_10810</name>
</gene>
<feature type="compositionally biased region" description="Basic and acidic residues" evidence="1">
    <location>
        <begin position="157"/>
        <end position="175"/>
    </location>
</feature>
<keyword evidence="2" id="KW-0472">Membrane</keyword>
<accession>A0A4R3Z552</accession>
<dbReference type="RefSeq" id="WP_066450342.1">
    <property type="nucleotide sequence ID" value="NZ_CAUWFI010000025.1"/>
</dbReference>